<dbReference type="InterPro" id="IPR050832">
    <property type="entry name" value="Bact_Acetyltransf"/>
</dbReference>
<dbReference type="Proteomes" id="UP000824007">
    <property type="component" value="Unassembled WGS sequence"/>
</dbReference>
<comment type="caution">
    <text evidence="4">The sequence shown here is derived from an EMBL/GenBank/DDBJ whole genome shotgun (WGS) entry which is preliminary data.</text>
</comment>
<reference evidence="4" key="1">
    <citation type="journal article" date="2021" name="PeerJ">
        <title>Extensive microbial diversity within the chicken gut microbiome revealed by metagenomics and culture.</title>
        <authorList>
            <person name="Gilroy R."/>
            <person name="Ravi A."/>
            <person name="Getino M."/>
            <person name="Pursley I."/>
            <person name="Horton D.L."/>
            <person name="Alikhan N.F."/>
            <person name="Baker D."/>
            <person name="Gharbi K."/>
            <person name="Hall N."/>
            <person name="Watson M."/>
            <person name="Adriaenssens E.M."/>
            <person name="Foster-Nyarko E."/>
            <person name="Jarju S."/>
            <person name="Secka A."/>
            <person name="Antonio M."/>
            <person name="Oren A."/>
            <person name="Chaudhuri R.R."/>
            <person name="La Ragione R."/>
            <person name="Hildebrand F."/>
            <person name="Pallen M.J."/>
        </authorList>
    </citation>
    <scope>NUCLEOTIDE SEQUENCE</scope>
    <source>
        <strain evidence="4">ChiSxjej3B15-24422</strain>
    </source>
</reference>
<evidence type="ECO:0000259" key="3">
    <source>
        <dbReference type="PROSITE" id="PS51186"/>
    </source>
</evidence>
<sequence length="141" mass="16025">MEKRIVSYGRLPEEAVRIRKEVFMQEQGFQEEFDEIDGHAFHLVLFCDGDPAAVLRFWKVCPEDGWGIGRLAVRKEYRGKGLGAELLAAAGEEIRKAGGGTVRLHAQRQAQPFYEKQGYAAYGETDFDEGCPHVWMKKSLF</sequence>
<protein>
    <submittedName>
        <fullName evidence="4">GNAT family N-acetyltransferase</fullName>
    </submittedName>
</protein>
<keyword evidence="1" id="KW-0808">Transferase</keyword>
<organism evidence="4 5">
    <name type="scientific">Candidatus Eisenbergiella pullistercoris</name>
    <dbReference type="NCBI Taxonomy" id="2838555"/>
    <lineage>
        <taxon>Bacteria</taxon>
        <taxon>Bacillati</taxon>
        <taxon>Bacillota</taxon>
        <taxon>Clostridia</taxon>
        <taxon>Lachnospirales</taxon>
        <taxon>Lachnospiraceae</taxon>
        <taxon>Eisenbergiella</taxon>
    </lineage>
</organism>
<dbReference type="Gene3D" id="3.40.630.30">
    <property type="match status" value="1"/>
</dbReference>
<dbReference type="AlphaFoldDB" id="A0A9D1YSV2"/>
<evidence type="ECO:0000313" key="4">
    <source>
        <dbReference type="EMBL" id="HIY61758.1"/>
    </source>
</evidence>
<dbReference type="InterPro" id="IPR000182">
    <property type="entry name" value="GNAT_dom"/>
</dbReference>
<feature type="domain" description="N-acetyltransferase" evidence="3">
    <location>
        <begin position="1"/>
        <end position="141"/>
    </location>
</feature>
<reference evidence="4" key="2">
    <citation type="submission" date="2021-04" db="EMBL/GenBank/DDBJ databases">
        <authorList>
            <person name="Gilroy R."/>
        </authorList>
    </citation>
    <scope>NUCLEOTIDE SEQUENCE</scope>
    <source>
        <strain evidence="4">ChiSxjej3B15-24422</strain>
    </source>
</reference>
<accession>A0A9D1YSV2</accession>
<keyword evidence="2" id="KW-0012">Acyltransferase</keyword>
<dbReference type="CDD" id="cd04301">
    <property type="entry name" value="NAT_SF"/>
    <property type="match status" value="1"/>
</dbReference>
<dbReference type="GO" id="GO:0016747">
    <property type="term" value="F:acyltransferase activity, transferring groups other than amino-acyl groups"/>
    <property type="evidence" value="ECO:0007669"/>
    <property type="project" value="InterPro"/>
</dbReference>
<dbReference type="PROSITE" id="PS51186">
    <property type="entry name" value="GNAT"/>
    <property type="match status" value="1"/>
</dbReference>
<dbReference type="EMBL" id="DXDD01000171">
    <property type="protein sequence ID" value="HIY61758.1"/>
    <property type="molecule type" value="Genomic_DNA"/>
</dbReference>
<dbReference type="InterPro" id="IPR016181">
    <property type="entry name" value="Acyl_CoA_acyltransferase"/>
</dbReference>
<proteinExistence type="predicted"/>
<dbReference type="Pfam" id="PF13673">
    <property type="entry name" value="Acetyltransf_10"/>
    <property type="match status" value="1"/>
</dbReference>
<dbReference type="SUPFAM" id="SSF55729">
    <property type="entry name" value="Acyl-CoA N-acyltransferases (Nat)"/>
    <property type="match status" value="1"/>
</dbReference>
<evidence type="ECO:0000256" key="1">
    <source>
        <dbReference type="ARBA" id="ARBA00022679"/>
    </source>
</evidence>
<gene>
    <name evidence="4" type="ORF">H9831_13975</name>
</gene>
<evidence type="ECO:0000256" key="2">
    <source>
        <dbReference type="ARBA" id="ARBA00023315"/>
    </source>
</evidence>
<dbReference type="PANTHER" id="PTHR43877">
    <property type="entry name" value="AMINOALKYLPHOSPHONATE N-ACETYLTRANSFERASE-RELATED-RELATED"/>
    <property type="match status" value="1"/>
</dbReference>
<evidence type="ECO:0000313" key="5">
    <source>
        <dbReference type="Proteomes" id="UP000824007"/>
    </source>
</evidence>
<dbReference type="PANTHER" id="PTHR43877:SF2">
    <property type="entry name" value="AMINOALKYLPHOSPHONATE N-ACETYLTRANSFERASE-RELATED"/>
    <property type="match status" value="1"/>
</dbReference>
<name>A0A9D1YSV2_9FIRM</name>